<dbReference type="InterPro" id="IPR002347">
    <property type="entry name" value="SDR_fam"/>
</dbReference>
<evidence type="ECO:0000313" key="4">
    <source>
        <dbReference type="Proteomes" id="UP000617951"/>
    </source>
</evidence>
<dbReference type="PANTHER" id="PTHR43639">
    <property type="entry name" value="OXIDOREDUCTASE, SHORT-CHAIN DEHYDROGENASE/REDUCTASE FAMILY (AFU_ORTHOLOGUE AFUA_5G02870)"/>
    <property type="match status" value="1"/>
</dbReference>
<dbReference type="PANTHER" id="PTHR43639:SF1">
    <property type="entry name" value="SHORT-CHAIN DEHYDROGENASE_REDUCTASE FAMILY PROTEIN"/>
    <property type="match status" value="1"/>
</dbReference>
<dbReference type="EMBL" id="JACRSS010000006">
    <property type="protein sequence ID" value="MBC8539287.1"/>
    <property type="molecule type" value="Genomic_DNA"/>
</dbReference>
<evidence type="ECO:0000256" key="1">
    <source>
        <dbReference type="ARBA" id="ARBA00006484"/>
    </source>
</evidence>
<dbReference type="AlphaFoldDB" id="A0A926DK99"/>
<keyword evidence="4" id="KW-1185">Reference proteome</keyword>
<keyword evidence="2" id="KW-0560">Oxidoreductase</keyword>
<proteinExistence type="inferred from homology"/>
<dbReference type="Proteomes" id="UP000617951">
    <property type="component" value="Unassembled WGS sequence"/>
</dbReference>
<comment type="similarity">
    <text evidence="1">Belongs to the short-chain dehydrogenases/reductases (SDR) family.</text>
</comment>
<gene>
    <name evidence="3" type="ORF">H8693_10155</name>
</gene>
<sequence length="259" mass="28143">MRLEGKVALVTGGALRVGRVLSLALAEAGADVVVNYYRTPREAQETKAEIEKLGRRCLLIEADVGSRLENAAMIGQIEREFGRLDILVHNAGNFNEAPFLEMTEASWDSSMNLILKGPFFLSQSAAKLMLKNKSGRIIAIAGNSYFENWPDFIPHAIAKTGLAKMMQSLAVALSPYIQCNAVCPSTILMADDDRDARQRAKRGETGAVNDPQAQTYVERGVTLHRGNPQELAEMVVYMAGCSGFLNGTVLPLDGGKTIL</sequence>
<dbReference type="Gene3D" id="3.40.50.720">
    <property type="entry name" value="NAD(P)-binding Rossmann-like Domain"/>
    <property type="match status" value="1"/>
</dbReference>
<dbReference type="GO" id="GO:0016491">
    <property type="term" value="F:oxidoreductase activity"/>
    <property type="evidence" value="ECO:0007669"/>
    <property type="project" value="UniProtKB-KW"/>
</dbReference>
<name>A0A926DK99_9FIRM</name>
<reference evidence="3" key="1">
    <citation type="submission" date="2020-08" db="EMBL/GenBank/DDBJ databases">
        <title>Genome public.</title>
        <authorList>
            <person name="Liu C."/>
            <person name="Sun Q."/>
        </authorList>
    </citation>
    <scope>NUCLEOTIDE SEQUENCE</scope>
    <source>
        <strain evidence="3">NSJ-63</strain>
    </source>
</reference>
<dbReference type="Pfam" id="PF00106">
    <property type="entry name" value="adh_short"/>
    <property type="match status" value="1"/>
</dbReference>
<protein>
    <submittedName>
        <fullName evidence="3">SDR family NAD(P)-dependent oxidoreductase</fullName>
    </submittedName>
</protein>
<evidence type="ECO:0000313" key="3">
    <source>
        <dbReference type="EMBL" id="MBC8539287.1"/>
    </source>
</evidence>
<dbReference type="RefSeq" id="WP_249280882.1">
    <property type="nucleotide sequence ID" value="NZ_JACRSS010000006.1"/>
</dbReference>
<dbReference type="PRINTS" id="PR00081">
    <property type="entry name" value="GDHRDH"/>
</dbReference>
<organism evidence="3 4">
    <name type="scientific">Guopingia tenuis</name>
    <dbReference type="NCBI Taxonomy" id="2763656"/>
    <lineage>
        <taxon>Bacteria</taxon>
        <taxon>Bacillati</taxon>
        <taxon>Bacillota</taxon>
        <taxon>Clostridia</taxon>
        <taxon>Christensenellales</taxon>
        <taxon>Christensenellaceae</taxon>
        <taxon>Guopingia</taxon>
    </lineage>
</organism>
<dbReference type="InterPro" id="IPR036291">
    <property type="entry name" value="NAD(P)-bd_dom_sf"/>
</dbReference>
<evidence type="ECO:0000256" key="2">
    <source>
        <dbReference type="ARBA" id="ARBA00023002"/>
    </source>
</evidence>
<dbReference type="SUPFAM" id="SSF51735">
    <property type="entry name" value="NAD(P)-binding Rossmann-fold domains"/>
    <property type="match status" value="1"/>
</dbReference>
<comment type="caution">
    <text evidence="3">The sequence shown here is derived from an EMBL/GenBank/DDBJ whole genome shotgun (WGS) entry which is preliminary data.</text>
</comment>
<accession>A0A926DK99</accession>